<sequence length="236" mass="25352">MAENSSQSGFPDSLHLGDARTAKDLATFITRIRSVDSQAAVRLTASGSVLAAFVSTLYPQTLLDTTPTVLGMRAMRLQTPAHVDVVVESSVLLDRLARIVEENYFLKIPPVIVSAPWSGTTPPLQGWEEKGVIDADDLFTAASEGMKAVDGALPQNPGHAVLDTVRSRIWTSSLELKAESNTVLLQEVELPSAVAFTAVVMGFLPPVFEGTLRVFCSGEWVRITAPGGYILSKRGK</sequence>
<dbReference type="InterPro" id="IPR058498">
    <property type="entry name" value="DUF8185"/>
</dbReference>
<dbReference type="RefSeq" id="WP_190618474.1">
    <property type="nucleotide sequence ID" value="NZ_CP061538.1"/>
</dbReference>
<dbReference type="EMBL" id="CP061538">
    <property type="protein sequence ID" value="QNV40833.1"/>
    <property type="molecule type" value="Genomic_DNA"/>
</dbReference>
<evidence type="ECO:0000313" key="4">
    <source>
        <dbReference type="Proteomes" id="UP000516421"/>
    </source>
</evidence>
<reference evidence="3 4" key="1">
    <citation type="submission" date="2020-09" db="EMBL/GenBank/DDBJ databases">
        <title>Investigation of environmental microbe.</title>
        <authorList>
            <person name="Ou Y."/>
            <person name="Kang Q."/>
        </authorList>
    </citation>
    <scope>NUCLEOTIDE SEQUENCE [LARGE SCALE GENOMIC DNA]</scope>
    <source>
        <strain evidence="3 4">KJZ-9</strain>
    </source>
</reference>
<accession>A0A7H2BMD7</accession>
<dbReference type="InterPro" id="IPR058323">
    <property type="entry name" value="DUF8010"/>
</dbReference>
<feature type="domain" description="DUF8010" evidence="1">
    <location>
        <begin position="13"/>
        <end position="108"/>
    </location>
</feature>
<dbReference type="AlphaFoldDB" id="A0A7H2BMD7"/>
<dbReference type="Pfam" id="PF26035">
    <property type="entry name" value="DUF8010"/>
    <property type="match status" value="1"/>
</dbReference>
<proteinExistence type="predicted"/>
<gene>
    <name evidence="3" type="ORF">IDM48_05460</name>
</gene>
<feature type="domain" description="DUF8185" evidence="2">
    <location>
        <begin position="122"/>
        <end position="235"/>
    </location>
</feature>
<dbReference type="Proteomes" id="UP000516421">
    <property type="component" value="Chromosome"/>
</dbReference>
<evidence type="ECO:0000313" key="3">
    <source>
        <dbReference type="EMBL" id="QNV40833.1"/>
    </source>
</evidence>
<evidence type="ECO:0000259" key="1">
    <source>
        <dbReference type="Pfam" id="PF26035"/>
    </source>
</evidence>
<protein>
    <submittedName>
        <fullName evidence="3">Transcriptional regulator</fullName>
    </submittedName>
</protein>
<dbReference type="KEGG" id="rama:IDM48_05460"/>
<dbReference type="Pfam" id="PF26572">
    <property type="entry name" value="DUF8185"/>
    <property type="match status" value="1"/>
</dbReference>
<name>A0A7H2BMD7_9MICC</name>
<keyword evidence="4" id="KW-1185">Reference proteome</keyword>
<evidence type="ECO:0000259" key="2">
    <source>
        <dbReference type="Pfam" id="PF26572"/>
    </source>
</evidence>
<organism evidence="3 4">
    <name type="scientific">Rothia amarae</name>
    <dbReference type="NCBI Taxonomy" id="169480"/>
    <lineage>
        <taxon>Bacteria</taxon>
        <taxon>Bacillati</taxon>
        <taxon>Actinomycetota</taxon>
        <taxon>Actinomycetes</taxon>
        <taxon>Micrococcales</taxon>
        <taxon>Micrococcaceae</taxon>
        <taxon>Rothia</taxon>
    </lineage>
</organism>